<comment type="caution">
    <text evidence="1">The sequence shown here is derived from an EMBL/GenBank/DDBJ whole genome shotgun (WGS) entry which is preliminary data.</text>
</comment>
<feature type="non-terminal residue" evidence="1">
    <location>
        <position position="55"/>
    </location>
</feature>
<protein>
    <submittedName>
        <fullName evidence="1">Uncharacterized protein</fullName>
    </submittedName>
</protein>
<name>X0XUC5_9ZZZZ</name>
<reference evidence="1" key="1">
    <citation type="journal article" date="2014" name="Front. Microbiol.">
        <title>High frequency of phylogenetically diverse reductive dehalogenase-homologous genes in deep subseafloor sedimentary metagenomes.</title>
        <authorList>
            <person name="Kawai M."/>
            <person name="Futagami T."/>
            <person name="Toyoda A."/>
            <person name="Takaki Y."/>
            <person name="Nishi S."/>
            <person name="Hori S."/>
            <person name="Arai W."/>
            <person name="Tsubouchi T."/>
            <person name="Morono Y."/>
            <person name="Uchiyama I."/>
            <person name="Ito T."/>
            <person name="Fujiyama A."/>
            <person name="Inagaki F."/>
            <person name="Takami H."/>
        </authorList>
    </citation>
    <scope>NUCLEOTIDE SEQUENCE</scope>
    <source>
        <strain evidence="1">Expedition CK06-06</strain>
    </source>
</reference>
<dbReference type="AlphaFoldDB" id="X0XUC5"/>
<proteinExistence type="predicted"/>
<accession>X0XUC5</accession>
<dbReference type="EMBL" id="BARS01048867">
    <property type="protein sequence ID" value="GAG28431.1"/>
    <property type="molecule type" value="Genomic_DNA"/>
</dbReference>
<gene>
    <name evidence="1" type="ORF">S01H1_73157</name>
</gene>
<organism evidence="1">
    <name type="scientific">marine sediment metagenome</name>
    <dbReference type="NCBI Taxonomy" id="412755"/>
    <lineage>
        <taxon>unclassified sequences</taxon>
        <taxon>metagenomes</taxon>
        <taxon>ecological metagenomes</taxon>
    </lineage>
</organism>
<sequence>MLWAENGWVDYIFPMNYTNSHRDAVMRTKAHKAVLGGKGILWEGLGKKSHNTDQA</sequence>
<evidence type="ECO:0000313" key="1">
    <source>
        <dbReference type="EMBL" id="GAG28431.1"/>
    </source>
</evidence>